<evidence type="ECO:0000313" key="3">
    <source>
        <dbReference type="Proteomes" id="UP000313390"/>
    </source>
</evidence>
<evidence type="ECO:0000313" key="4">
    <source>
        <dbReference type="Proteomes" id="UP000553980"/>
    </source>
</evidence>
<comment type="caution">
    <text evidence="2">The sequence shown here is derived from an EMBL/GenBank/DDBJ whole genome shotgun (WGS) entry which is preliminary data.</text>
</comment>
<reference evidence="2 3" key="1">
    <citation type="journal article" date="2011" name="Int. J. Syst. Evol. Microbiol.">
        <title>Ochrobactrum pecoris sp. nov., isolated from farm animals.</title>
        <authorList>
            <person name="Kampfer P."/>
            <person name="Huber B."/>
            <person name="Busse H.J."/>
            <person name="Scholz H.C."/>
            <person name="Tomaso H."/>
            <person name="Hotzel H."/>
            <person name="Melzer F."/>
        </authorList>
    </citation>
    <scope>NUCLEOTIDE SEQUENCE [LARGE SCALE GENOMIC DNA]</scope>
    <source>
        <strain evidence="2 3">08RB2639</strain>
    </source>
</reference>
<reference evidence="1 4" key="3">
    <citation type="submission" date="2020-08" db="EMBL/GenBank/DDBJ databases">
        <title>Genomic Encyclopedia of Type Strains, Phase IV (KMG-IV): sequencing the most valuable type-strain genomes for metagenomic binning, comparative biology and taxonomic classification.</title>
        <authorList>
            <person name="Goeker M."/>
        </authorList>
    </citation>
    <scope>NUCLEOTIDE SEQUENCE [LARGE SCALE GENOMIC DNA]</scope>
    <source>
        <strain evidence="1 4">DSM 23868</strain>
    </source>
</reference>
<dbReference type="AlphaFoldDB" id="A0A5C5CU84"/>
<dbReference type="Proteomes" id="UP000313390">
    <property type="component" value="Unassembled WGS sequence"/>
</dbReference>
<dbReference type="OrthoDB" id="10007420at2"/>
<dbReference type="EMBL" id="VEWK01000002">
    <property type="protein sequence ID" value="TNV14296.1"/>
    <property type="molecule type" value="Genomic_DNA"/>
</dbReference>
<protein>
    <submittedName>
        <fullName evidence="2">Uncharacterized protein</fullName>
    </submittedName>
</protein>
<dbReference type="RefSeq" id="WP_140019444.1">
    <property type="nucleotide sequence ID" value="NZ_JACIEX010000002.1"/>
</dbReference>
<keyword evidence="4" id="KW-1185">Reference proteome</keyword>
<dbReference type="EMBL" id="JACIEX010000002">
    <property type="protein sequence ID" value="MBB4092455.1"/>
    <property type="molecule type" value="Genomic_DNA"/>
</dbReference>
<reference evidence="2" key="2">
    <citation type="submission" date="2019-06" db="EMBL/GenBank/DDBJ databases">
        <authorList>
            <person name="Hu M."/>
        </authorList>
    </citation>
    <scope>NUCLEOTIDE SEQUENCE</scope>
    <source>
        <strain evidence="2">08RB2639</strain>
    </source>
</reference>
<accession>A0A5C5CU84</accession>
<name>A0A5C5CU84_9HYPH</name>
<proteinExistence type="predicted"/>
<dbReference type="Proteomes" id="UP000553980">
    <property type="component" value="Unassembled WGS sequence"/>
</dbReference>
<evidence type="ECO:0000313" key="1">
    <source>
        <dbReference type="EMBL" id="MBB4092455.1"/>
    </source>
</evidence>
<organism evidence="2 3">
    <name type="scientific">Brucella pecoris</name>
    <dbReference type="NCBI Taxonomy" id="867683"/>
    <lineage>
        <taxon>Bacteria</taxon>
        <taxon>Pseudomonadati</taxon>
        <taxon>Pseudomonadota</taxon>
        <taxon>Alphaproteobacteria</taxon>
        <taxon>Hyphomicrobiales</taxon>
        <taxon>Brucellaceae</taxon>
        <taxon>Brucella/Ochrobactrum group</taxon>
        <taxon>Brucella</taxon>
    </lineage>
</organism>
<evidence type="ECO:0000313" key="2">
    <source>
        <dbReference type="EMBL" id="TNV14296.1"/>
    </source>
</evidence>
<gene>
    <name evidence="2" type="ORF">FIB18_03390</name>
    <name evidence="1" type="ORF">GGQ79_000940</name>
</gene>
<sequence length="62" mass="6582">MKQYIVKLDTIIQGRPVSEKDIVSLSDSEAKGYKAAGLISAVEADEPEKPVAAPAPAKKAEK</sequence>